<dbReference type="InterPro" id="IPR006094">
    <property type="entry name" value="Oxid_FAD_bind_N"/>
</dbReference>
<dbReference type="EMBL" id="BAZW01000037">
    <property type="protein sequence ID" value="GAO31095.1"/>
    <property type="molecule type" value="Genomic_DNA"/>
</dbReference>
<reference evidence="2 3" key="1">
    <citation type="journal article" date="2015" name="Microbes Environ.">
        <title>Distribution and evolution of nitrogen fixation genes in the phylum bacteroidetes.</title>
        <authorList>
            <person name="Inoue J."/>
            <person name="Oshima K."/>
            <person name="Suda W."/>
            <person name="Sakamoto M."/>
            <person name="Iino T."/>
            <person name="Noda S."/>
            <person name="Hongoh Y."/>
            <person name="Hattori M."/>
            <person name="Ohkuma M."/>
        </authorList>
    </citation>
    <scope>NUCLEOTIDE SEQUENCE [LARGE SCALE GENOMIC DNA]</scope>
    <source>
        <strain evidence="2">JCM 15548</strain>
    </source>
</reference>
<accession>A0A0E9M1Q4</accession>
<keyword evidence="3" id="KW-1185">Reference proteome</keyword>
<dbReference type="SUPFAM" id="SSF56176">
    <property type="entry name" value="FAD-binding/transporter-associated domain-like"/>
    <property type="match status" value="1"/>
</dbReference>
<dbReference type="PANTHER" id="PTHR21071">
    <property type="entry name" value="UDP-N-ACETYLENOLPYRUVOYLGLUCOSAMINE REDUCTASE"/>
    <property type="match status" value="1"/>
</dbReference>
<evidence type="ECO:0000313" key="2">
    <source>
        <dbReference type="EMBL" id="GAO31095.1"/>
    </source>
</evidence>
<feature type="domain" description="FAD linked oxidase N-terminal" evidence="1">
    <location>
        <begin position="2"/>
        <end position="51"/>
    </location>
</feature>
<dbReference type="GO" id="GO:0005829">
    <property type="term" value="C:cytosol"/>
    <property type="evidence" value="ECO:0007669"/>
    <property type="project" value="TreeGrafter"/>
</dbReference>
<comment type="caution">
    <text evidence="2">The sequence shown here is derived from an EMBL/GenBank/DDBJ whole genome shotgun (WGS) entry which is preliminary data.</text>
</comment>
<dbReference type="Pfam" id="PF01565">
    <property type="entry name" value="FAD_binding_4"/>
    <property type="match status" value="1"/>
</dbReference>
<evidence type="ECO:0000259" key="1">
    <source>
        <dbReference type="Pfam" id="PF01565"/>
    </source>
</evidence>
<proteinExistence type="predicted"/>
<dbReference type="InterPro" id="IPR036318">
    <property type="entry name" value="FAD-bd_PCMH-like_sf"/>
</dbReference>
<dbReference type="PANTHER" id="PTHR21071:SF4">
    <property type="entry name" value="UDP-N-ACETYLENOLPYRUVOYLGLUCOSAMINE REDUCTASE"/>
    <property type="match status" value="1"/>
</dbReference>
<protein>
    <submittedName>
        <fullName evidence="2">UDP-N-acetylenolpyruvoylglucosamine reductase</fullName>
    </submittedName>
</protein>
<dbReference type="Gene3D" id="3.30.465.10">
    <property type="match status" value="1"/>
</dbReference>
<evidence type="ECO:0000313" key="3">
    <source>
        <dbReference type="Proteomes" id="UP000032900"/>
    </source>
</evidence>
<dbReference type="STRING" id="1236989.JCM15548_13431"/>
<sequence length="54" mass="5776">MVKVGAGVEWDALVEWSVRNNFGGIENLSWIPGDVGAAPVQNIGAYGVEFKDVL</sequence>
<organism evidence="2 3">
    <name type="scientific">Geofilum rubicundum JCM 15548</name>
    <dbReference type="NCBI Taxonomy" id="1236989"/>
    <lineage>
        <taxon>Bacteria</taxon>
        <taxon>Pseudomonadati</taxon>
        <taxon>Bacteroidota</taxon>
        <taxon>Bacteroidia</taxon>
        <taxon>Marinilabiliales</taxon>
        <taxon>Marinilabiliaceae</taxon>
        <taxon>Geofilum</taxon>
    </lineage>
</organism>
<gene>
    <name evidence="2" type="ORF">JCM15548_13431</name>
</gene>
<dbReference type="InterPro" id="IPR003170">
    <property type="entry name" value="MurB"/>
</dbReference>
<dbReference type="GO" id="GO:0050660">
    <property type="term" value="F:flavin adenine dinucleotide binding"/>
    <property type="evidence" value="ECO:0007669"/>
    <property type="project" value="InterPro"/>
</dbReference>
<dbReference type="AlphaFoldDB" id="A0A0E9M1Q4"/>
<dbReference type="GO" id="GO:0071555">
    <property type="term" value="P:cell wall organization"/>
    <property type="evidence" value="ECO:0007669"/>
    <property type="project" value="TreeGrafter"/>
</dbReference>
<name>A0A0E9M1Q4_9BACT</name>
<dbReference type="GO" id="GO:0008762">
    <property type="term" value="F:UDP-N-acetylmuramate dehydrogenase activity"/>
    <property type="evidence" value="ECO:0007669"/>
    <property type="project" value="InterPro"/>
</dbReference>
<dbReference type="InterPro" id="IPR016169">
    <property type="entry name" value="FAD-bd_PCMH_sub2"/>
</dbReference>
<dbReference type="Proteomes" id="UP000032900">
    <property type="component" value="Unassembled WGS sequence"/>
</dbReference>